<dbReference type="PANTHER" id="PTHR43649">
    <property type="entry name" value="ARABINOSE-BINDING PROTEIN-RELATED"/>
    <property type="match status" value="1"/>
</dbReference>
<dbReference type="PANTHER" id="PTHR43649:SF33">
    <property type="entry name" value="POLYGALACTURONAN_RHAMNOGALACTURONAN-BINDING PROTEIN YTCQ"/>
    <property type="match status" value="1"/>
</dbReference>
<keyword evidence="2 7" id="KW-0732">Signal</keyword>
<gene>
    <name evidence="8" type="ORF">GMA64_07275</name>
</gene>
<proteinExistence type="predicted"/>
<evidence type="ECO:0000256" key="3">
    <source>
        <dbReference type="ARBA" id="ARBA00023136"/>
    </source>
</evidence>
<keyword evidence="3" id="KW-0472">Membrane</keyword>
<feature type="compositionally biased region" description="Polar residues" evidence="6">
    <location>
        <begin position="43"/>
        <end position="52"/>
    </location>
</feature>
<comment type="caution">
    <text evidence="8">The sequence shown here is derived from an EMBL/GenBank/DDBJ whole genome shotgun (WGS) entry which is preliminary data.</text>
</comment>
<feature type="region of interest" description="Disordered" evidence="6">
    <location>
        <begin position="27"/>
        <end position="52"/>
    </location>
</feature>
<feature type="chain" id="PRO_5043388936" evidence="7">
    <location>
        <begin position="23"/>
        <end position="450"/>
    </location>
</feature>
<dbReference type="InterPro" id="IPR006059">
    <property type="entry name" value="SBP"/>
</dbReference>
<evidence type="ECO:0000256" key="1">
    <source>
        <dbReference type="ARBA" id="ARBA00022475"/>
    </source>
</evidence>
<evidence type="ECO:0000256" key="5">
    <source>
        <dbReference type="ARBA" id="ARBA00023288"/>
    </source>
</evidence>
<reference evidence="8" key="1">
    <citation type="journal article" date="2019" name="Nat. Med.">
        <title>A library of human gut bacterial isolates paired with longitudinal multiomics data enables mechanistic microbiome research.</title>
        <authorList>
            <person name="Poyet M."/>
            <person name="Groussin M."/>
            <person name="Gibbons S.M."/>
            <person name="Avila-Pacheco J."/>
            <person name="Jiang X."/>
            <person name="Kearney S.M."/>
            <person name="Perrotta A.R."/>
            <person name="Berdy B."/>
            <person name="Zhao S."/>
            <person name="Lieberman T.D."/>
            <person name="Swanson P.K."/>
            <person name="Smith M."/>
            <person name="Roesemann S."/>
            <person name="Alexander J.E."/>
            <person name="Rich S.A."/>
            <person name="Livny J."/>
            <person name="Vlamakis H."/>
            <person name="Clish C."/>
            <person name="Bullock K."/>
            <person name="Deik A."/>
            <person name="Scott J."/>
            <person name="Pierce K.A."/>
            <person name="Xavier R.J."/>
            <person name="Alm E.J."/>
        </authorList>
    </citation>
    <scope>NUCLEOTIDE SEQUENCE</scope>
    <source>
        <strain evidence="8">BIOML-A179</strain>
    </source>
</reference>
<dbReference type="AlphaFoldDB" id="A0A6G2CNR4"/>
<evidence type="ECO:0000313" key="8">
    <source>
        <dbReference type="EMBL" id="MTL94325.1"/>
    </source>
</evidence>
<dbReference type="Pfam" id="PF13416">
    <property type="entry name" value="SBP_bac_8"/>
    <property type="match status" value="1"/>
</dbReference>
<organism evidence="8">
    <name type="scientific">Turicibacter sanguinis</name>
    <dbReference type="NCBI Taxonomy" id="154288"/>
    <lineage>
        <taxon>Bacteria</taxon>
        <taxon>Bacillati</taxon>
        <taxon>Bacillota</taxon>
        <taxon>Erysipelotrichia</taxon>
        <taxon>Erysipelotrichales</taxon>
        <taxon>Turicibacteraceae</taxon>
        <taxon>Turicibacter</taxon>
    </lineage>
</organism>
<evidence type="ECO:0000256" key="4">
    <source>
        <dbReference type="ARBA" id="ARBA00023139"/>
    </source>
</evidence>
<dbReference type="Gene3D" id="3.40.190.10">
    <property type="entry name" value="Periplasmic binding protein-like II"/>
    <property type="match status" value="1"/>
</dbReference>
<dbReference type="SUPFAM" id="SSF53850">
    <property type="entry name" value="Periplasmic binding protein-like II"/>
    <property type="match status" value="1"/>
</dbReference>
<protein>
    <submittedName>
        <fullName evidence="8">Extracellular solute-binding protein</fullName>
    </submittedName>
</protein>
<dbReference type="PROSITE" id="PS51257">
    <property type="entry name" value="PROKAR_LIPOPROTEIN"/>
    <property type="match status" value="1"/>
</dbReference>
<sequence>MLKKRFLSMVTLLALGTLTVACAPKLEQPTTDTSNTSTDSTKPETSTETPKNEVTTITFWNFPNFATIDDTVGKYEEEMIAAFEAKNPDIKVNLEIISFNDGPAKINTAIETNTAPDVVYDAPGRIITWGNNGVLAPLNDMFTEEFKNDLDPMLLDAVQGQDDNYYMYPINTSPFMMAFNKTMLEELGLLELLPLDNETRAWTVAEYETLLSALKDAGKIPAIFYAKSSAGDQGTRAFISNLYNSWITNDDLTAYRINDEGGVKALQWTVDAIKNGYLVNGSAMTSSDAIDEFVAGRAASTILFSPGLLNNNKEKMDFEVVFVPYPNESGEPSLEYLIGGPCVFNSGDSARIEAAKRFVDFMANDEEWGVKNIKATGTFAARKSMTGLYDDAELQYNALMTSYYGTYYNTISGYDEMRTLWFPALQDAINGGDVQSALDHFAEQANTTIK</sequence>
<evidence type="ECO:0000256" key="7">
    <source>
        <dbReference type="SAM" id="SignalP"/>
    </source>
</evidence>
<accession>A0A6G2CNR4</accession>
<name>A0A6G2CNR4_9FIRM</name>
<dbReference type="EMBL" id="WMQV01000013">
    <property type="protein sequence ID" value="MTL94325.1"/>
    <property type="molecule type" value="Genomic_DNA"/>
</dbReference>
<dbReference type="RefSeq" id="WP_129821370.1">
    <property type="nucleotide sequence ID" value="NZ_RCYV01000005.1"/>
</dbReference>
<dbReference type="InterPro" id="IPR050490">
    <property type="entry name" value="Bact_solute-bd_prot1"/>
</dbReference>
<evidence type="ECO:0000256" key="2">
    <source>
        <dbReference type="ARBA" id="ARBA00022729"/>
    </source>
</evidence>
<keyword evidence="1" id="KW-1003">Cell membrane</keyword>
<keyword evidence="5" id="KW-0449">Lipoprotein</keyword>
<feature type="compositionally biased region" description="Low complexity" evidence="6">
    <location>
        <begin position="30"/>
        <end position="40"/>
    </location>
</feature>
<feature type="signal peptide" evidence="7">
    <location>
        <begin position="1"/>
        <end position="22"/>
    </location>
</feature>
<keyword evidence="4" id="KW-0564">Palmitate</keyword>
<evidence type="ECO:0000256" key="6">
    <source>
        <dbReference type="SAM" id="MobiDB-lite"/>
    </source>
</evidence>